<name>A0ABT8V5X4_9BACL</name>
<dbReference type="InterPro" id="IPR010982">
    <property type="entry name" value="Lambda_DNA-bd_dom_sf"/>
</dbReference>
<feature type="domain" description="HTH cro/C1-type" evidence="5">
    <location>
        <begin position="3"/>
        <end position="46"/>
    </location>
</feature>
<accession>A0ABT8V5X4</accession>
<organism evidence="6 7">
    <name type="scientific">Paenibacillus ehimensis</name>
    <dbReference type="NCBI Taxonomy" id="79264"/>
    <lineage>
        <taxon>Bacteria</taxon>
        <taxon>Bacillati</taxon>
        <taxon>Bacillota</taxon>
        <taxon>Bacilli</taxon>
        <taxon>Bacillales</taxon>
        <taxon>Paenibacillaceae</taxon>
        <taxon>Paenibacillus</taxon>
    </lineage>
</organism>
<keyword evidence="2 6" id="KW-0238">DNA-binding</keyword>
<dbReference type="GO" id="GO:0003677">
    <property type="term" value="F:DNA binding"/>
    <property type="evidence" value="ECO:0007669"/>
    <property type="project" value="UniProtKB-KW"/>
</dbReference>
<protein>
    <submittedName>
        <fullName evidence="6">LacI family DNA-binding transcriptional regulator</fullName>
    </submittedName>
</protein>
<dbReference type="InterPro" id="IPR000843">
    <property type="entry name" value="HTH_LacI"/>
</dbReference>
<evidence type="ECO:0000313" key="6">
    <source>
        <dbReference type="EMBL" id="MDO3676831.1"/>
    </source>
</evidence>
<dbReference type="PROSITE" id="PS00356">
    <property type="entry name" value="HTH_LACI_1"/>
    <property type="match status" value="1"/>
</dbReference>
<dbReference type="SUPFAM" id="SSF47413">
    <property type="entry name" value="lambda repressor-like DNA-binding domains"/>
    <property type="match status" value="1"/>
</dbReference>
<keyword evidence="7" id="KW-1185">Reference proteome</keyword>
<evidence type="ECO:0000256" key="2">
    <source>
        <dbReference type="ARBA" id="ARBA00023125"/>
    </source>
</evidence>
<dbReference type="PANTHER" id="PTHR30146">
    <property type="entry name" value="LACI-RELATED TRANSCRIPTIONAL REPRESSOR"/>
    <property type="match status" value="1"/>
</dbReference>
<dbReference type="Proteomes" id="UP001168883">
    <property type="component" value="Unassembled WGS sequence"/>
</dbReference>
<sequence length="329" mass="37123">MASIKDVAEKAGVSKSTVSHVINKTRYVAPETVQKVLQTMEELNYYPSQVASSMRSKKSKTIGFVFPLLELEPFSMILVQGMERVLNDNGYNMVLCNSRRDLKKEKEMIQMLNSRLIDGLIISPSSSERGYYKGLIKDTYPTVFVDAKAHGDFADTITSDIYRGTNEAVSYLIEKGHTRIGLIKSNFDVTPNYEKTKGYRDALTAHHMAIDESIIKSAQATIENGYQLCKELVEQSNITALLIANYVMMIGAIKYLQEAEISIPDQMAVVGVEEYEWMQILKPQISVIKQFPYQLGETAAKVILERIQNPGMERKDYRLPTEFVLKGSC</sequence>
<dbReference type="Gene3D" id="1.10.260.40">
    <property type="entry name" value="lambda repressor-like DNA-binding domains"/>
    <property type="match status" value="1"/>
</dbReference>
<keyword evidence="3" id="KW-0804">Transcription</keyword>
<dbReference type="RefSeq" id="WP_164827913.1">
    <property type="nucleotide sequence ID" value="NZ_JAUMKJ010000007.1"/>
</dbReference>
<dbReference type="PROSITE" id="PS50932">
    <property type="entry name" value="HTH_LACI_2"/>
    <property type="match status" value="1"/>
</dbReference>
<keyword evidence="1" id="KW-0805">Transcription regulation</keyword>
<dbReference type="PROSITE" id="PS50943">
    <property type="entry name" value="HTH_CROC1"/>
    <property type="match status" value="1"/>
</dbReference>
<dbReference type="EMBL" id="JAUMKJ010000007">
    <property type="protein sequence ID" value="MDO3676831.1"/>
    <property type="molecule type" value="Genomic_DNA"/>
</dbReference>
<comment type="caution">
    <text evidence="6">The sequence shown here is derived from an EMBL/GenBank/DDBJ whole genome shotgun (WGS) entry which is preliminary data.</text>
</comment>
<dbReference type="Gene3D" id="3.40.50.2300">
    <property type="match status" value="2"/>
</dbReference>
<dbReference type="InterPro" id="IPR046335">
    <property type="entry name" value="LacI/GalR-like_sensor"/>
</dbReference>
<gene>
    <name evidence="6" type="ORF">Q3C12_07430</name>
</gene>
<reference evidence="6" key="1">
    <citation type="submission" date="2023-07" db="EMBL/GenBank/DDBJ databases">
        <authorList>
            <person name="Aktuganov G."/>
            <person name="Boyko T."/>
            <person name="Delegan Y."/>
            <person name="Galimzianova N."/>
            <person name="Gilvanova E."/>
            <person name="Korobov V."/>
            <person name="Kuzmina L."/>
            <person name="Melentiev A."/>
            <person name="Milman P."/>
            <person name="Ryabova A."/>
            <person name="Stupak E."/>
            <person name="Yasakov T."/>
            <person name="Zharikova N."/>
            <person name="Zhurenko E."/>
        </authorList>
    </citation>
    <scope>NUCLEOTIDE SEQUENCE</scope>
    <source>
        <strain evidence="6">IB-739</strain>
    </source>
</reference>
<dbReference type="InterPro" id="IPR028082">
    <property type="entry name" value="Peripla_BP_I"/>
</dbReference>
<evidence type="ECO:0000259" key="4">
    <source>
        <dbReference type="PROSITE" id="PS50932"/>
    </source>
</evidence>
<dbReference type="Pfam" id="PF00356">
    <property type="entry name" value="LacI"/>
    <property type="match status" value="1"/>
</dbReference>
<dbReference type="SUPFAM" id="SSF53822">
    <property type="entry name" value="Periplasmic binding protein-like I"/>
    <property type="match status" value="1"/>
</dbReference>
<dbReference type="InterPro" id="IPR001387">
    <property type="entry name" value="Cro/C1-type_HTH"/>
</dbReference>
<dbReference type="SMART" id="SM00354">
    <property type="entry name" value="HTH_LACI"/>
    <property type="match status" value="1"/>
</dbReference>
<evidence type="ECO:0000259" key="5">
    <source>
        <dbReference type="PROSITE" id="PS50943"/>
    </source>
</evidence>
<dbReference type="PRINTS" id="PR00036">
    <property type="entry name" value="HTHLACI"/>
</dbReference>
<dbReference type="CDD" id="cd06267">
    <property type="entry name" value="PBP1_LacI_sugar_binding-like"/>
    <property type="match status" value="1"/>
</dbReference>
<dbReference type="Pfam" id="PF13377">
    <property type="entry name" value="Peripla_BP_3"/>
    <property type="match status" value="1"/>
</dbReference>
<dbReference type="PANTHER" id="PTHR30146:SF109">
    <property type="entry name" value="HTH-TYPE TRANSCRIPTIONAL REGULATOR GALS"/>
    <property type="match status" value="1"/>
</dbReference>
<evidence type="ECO:0000256" key="3">
    <source>
        <dbReference type="ARBA" id="ARBA00023163"/>
    </source>
</evidence>
<evidence type="ECO:0000313" key="7">
    <source>
        <dbReference type="Proteomes" id="UP001168883"/>
    </source>
</evidence>
<feature type="domain" description="HTH lacI-type" evidence="4">
    <location>
        <begin position="2"/>
        <end position="56"/>
    </location>
</feature>
<evidence type="ECO:0000256" key="1">
    <source>
        <dbReference type="ARBA" id="ARBA00023015"/>
    </source>
</evidence>
<dbReference type="CDD" id="cd01392">
    <property type="entry name" value="HTH_LacI"/>
    <property type="match status" value="1"/>
</dbReference>
<proteinExistence type="predicted"/>